<reference evidence="2" key="1">
    <citation type="submission" date="2015-12" db="EMBL/GenBank/DDBJ databases">
        <title>Update maize B73 reference genome by single molecule sequencing technologies.</title>
        <authorList>
            <consortium name="Maize Genome Sequencing Project"/>
            <person name="Ware D."/>
        </authorList>
    </citation>
    <scope>NUCLEOTIDE SEQUENCE [LARGE SCALE GENOMIC DNA]</scope>
    <source>
        <tissue evidence="2">Seedling</tissue>
    </source>
</reference>
<proteinExistence type="predicted"/>
<dbReference type="ExpressionAtlas" id="A0A1D6KWT0">
    <property type="expression patterns" value="baseline and differential"/>
</dbReference>
<dbReference type="OMA" id="CTIDITE"/>
<dbReference type="FunCoup" id="A0A1D6KWT0">
    <property type="interactions" value="482"/>
</dbReference>
<dbReference type="AlphaFoldDB" id="A0A1D6KWT0"/>
<dbReference type="InParanoid" id="A0A1D6KWT0"/>
<name>A0A1D6KWT0_MAIZE</name>
<dbReference type="EMBL" id="CM007647">
    <property type="protein sequence ID" value="ONM06921.1"/>
    <property type="molecule type" value="Genomic_DNA"/>
</dbReference>
<feature type="compositionally biased region" description="Acidic residues" evidence="1">
    <location>
        <begin position="131"/>
        <end position="140"/>
    </location>
</feature>
<dbReference type="KEGG" id="zma:103643673"/>
<sequence length="399" mass="45367">MEPRKEMGTSSGRRHSFAAVKPHAGAAVHGQQHVPELSSPSLPSPPESQQTPTMPHMPESQNRSPNLAWNFYPPGGFVNLINQPYMTMPSHPFGENFHFVGLTQNLNTSPPPPPSAKRTKKTSRPGKETTDIDADGDTASEETKTVKKRYWTHEEEVRLASAWLNCSNDPIHGNDKKGETFWKEIAEYFNKHCQADRQRDVNQLKIHWSRLKTLINNFNGCWSAVSKIHTSGYSDDQLMDEAQKMYANANNGKPFTLVHWWKTLRNEPKFCAHMSQMDKEKGQSCTIDITEDSEQIPTQRPIGRDAAKAQKNGKRKAEEVLDGIVLLGENINKIVEVQAERKQEREKVAETHLKLKKDLHWLSIFGKNMGVVKKCLRTHVLSLYVKNMGLVKNIWIFLN</sequence>
<gene>
    <name evidence="2" type="ORF">ZEAMMB73_Zm00001d033177</name>
</gene>
<feature type="region of interest" description="Disordered" evidence="1">
    <location>
        <begin position="102"/>
        <end position="142"/>
    </location>
</feature>
<dbReference type="STRING" id="4577.A0A1D6KWT0"/>
<dbReference type="InterPro" id="IPR001005">
    <property type="entry name" value="SANT/Myb"/>
</dbReference>
<protein>
    <submittedName>
        <fullName evidence="2">Uncharacterized protein</fullName>
    </submittedName>
</protein>
<feature type="compositionally biased region" description="Low complexity" evidence="1">
    <location>
        <begin position="35"/>
        <end position="53"/>
    </location>
</feature>
<dbReference type="PANTHER" id="PTHR44947">
    <property type="entry name" value="OS05G0501001 PROTEIN"/>
    <property type="match status" value="1"/>
</dbReference>
<organism evidence="2">
    <name type="scientific">Zea mays</name>
    <name type="common">Maize</name>
    <dbReference type="NCBI Taxonomy" id="4577"/>
    <lineage>
        <taxon>Eukaryota</taxon>
        <taxon>Viridiplantae</taxon>
        <taxon>Streptophyta</taxon>
        <taxon>Embryophyta</taxon>
        <taxon>Tracheophyta</taxon>
        <taxon>Spermatophyta</taxon>
        <taxon>Magnoliopsida</taxon>
        <taxon>Liliopsida</taxon>
        <taxon>Poales</taxon>
        <taxon>Poaceae</taxon>
        <taxon>PACMAD clade</taxon>
        <taxon>Panicoideae</taxon>
        <taxon>Andropogonodae</taxon>
        <taxon>Andropogoneae</taxon>
        <taxon>Tripsacinae</taxon>
        <taxon>Zea</taxon>
    </lineage>
</organism>
<evidence type="ECO:0000256" key="1">
    <source>
        <dbReference type="SAM" id="MobiDB-lite"/>
    </source>
</evidence>
<accession>A0A1D6KWT0</accession>
<dbReference type="PROSITE" id="PS50090">
    <property type="entry name" value="MYB_LIKE"/>
    <property type="match status" value="1"/>
</dbReference>
<dbReference type="PANTHER" id="PTHR44947:SF1">
    <property type="entry name" value="OS11G0303800 PROTEIN"/>
    <property type="match status" value="1"/>
</dbReference>
<evidence type="ECO:0000313" key="2">
    <source>
        <dbReference type="EMBL" id="ONM06921.1"/>
    </source>
</evidence>
<feature type="region of interest" description="Disordered" evidence="1">
    <location>
        <begin position="1"/>
        <end position="67"/>
    </location>
</feature>
<dbReference type="OrthoDB" id="687591at2759"/>